<dbReference type="Gramene" id="AET6Gv20986000.7">
    <property type="protein sequence ID" value="AET6Gv20986000.7"/>
    <property type="gene ID" value="AET6Gv20986000"/>
</dbReference>
<evidence type="ECO:0000313" key="1">
    <source>
        <dbReference type="EnsemblPlants" id="AET6Gv20986000.17"/>
    </source>
</evidence>
<dbReference type="AlphaFoldDB" id="A0A453Q5U5"/>
<organism evidence="1 2">
    <name type="scientific">Aegilops tauschii subsp. strangulata</name>
    <name type="common">Goatgrass</name>
    <dbReference type="NCBI Taxonomy" id="200361"/>
    <lineage>
        <taxon>Eukaryota</taxon>
        <taxon>Viridiplantae</taxon>
        <taxon>Streptophyta</taxon>
        <taxon>Embryophyta</taxon>
        <taxon>Tracheophyta</taxon>
        <taxon>Spermatophyta</taxon>
        <taxon>Magnoliopsida</taxon>
        <taxon>Liliopsida</taxon>
        <taxon>Poales</taxon>
        <taxon>Poaceae</taxon>
        <taxon>BOP clade</taxon>
        <taxon>Pooideae</taxon>
        <taxon>Triticodae</taxon>
        <taxon>Triticeae</taxon>
        <taxon>Triticinae</taxon>
        <taxon>Aegilops</taxon>
    </lineage>
</organism>
<dbReference type="EnsemblPlants" id="AET6Gv20986000.4">
    <property type="protein sequence ID" value="AET6Gv20986000.4"/>
    <property type="gene ID" value="AET6Gv20986000"/>
</dbReference>
<name>A0A453Q5U5_AEGTS</name>
<dbReference type="EnsemblPlants" id="AET6Gv20986000.21">
    <property type="protein sequence ID" value="AET6Gv20986000.21"/>
    <property type="gene ID" value="AET6Gv20986000"/>
</dbReference>
<dbReference type="Gramene" id="AET6Gv20986000.17">
    <property type="protein sequence ID" value="AET6Gv20986000.17"/>
    <property type="gene ID" value="AET6Gv20986000"/>
</dbReference>
<dbReference type="EnsemblPlants" id="AET6Gv20986000.6">
    <property type="protein sequence ID" value="AET6Gv20986000.6"/>
    <property type="gene ID" value="AET6Gv20986000"/>
</dbReference>
<dbReference type="EnsemblPlants" id="AET6Gv20986000.3">
    <property type="protein sequence ID" value="AET6Gv20986000.3"/>
    <property type="gene ID" value="AET6Gv20986000"/>
</dbReference>
<dbReference type="EnsemblPlants" id="AET6Gv20986000.20">
    <property type="protein sequence ID" value="AET6Gv20986000.20"/>
    <property type="gene ID" value="AET6Gv20986000"/>
</dbReference>
<protein>
    <submittedName>
        <fullName evidence="1">Uncharacterized protein</fullName>
    </submittedName>
</protein>
<dbReference type="EnsemblPlants" id="AET6Gv20986000.9">
    <property type="protein sequence ID" value="AET6Gv20986000.9"/>
    <property type="gene ID" value="AET6Gv20986000"/>
</dbReference>
<dbReference type="Gramene" id="AET6Gv20986000.5">
    <property type="protein sequence ID" value="AET6Gv20986000.5"/>
    <property type="gene ID" value="AET6Gv20986000"/>
</dbReference>
<dbReference type="Gramene" id="AET6Gv20986000.9">
    <property type="protein sequence ID" value="AET6Gv20986000.9"/>
    <property type="gene ID" value="AET6Gv20986000"/>
</dbReference>
<dbReference type="EnsemblPlants" id="AET6Gv20986000.7">
    <property type="protein sequence ID" value="AET6Gv20986000.7"/>
    <property type="gene ID" value="AET6Gv20986000"/>
</dbReference>
<dbReference type="EnsemblPlants" id="AET6Gv20986000.8">
    <property type="protein sequence ID" value="AET6Gv20986000.8"/>
    <property type="gene ID" value="AET6Gv20986000"/>
</dbReference>
<sequence length="91" mass="10455">MVTDFSRTGHSHSVCVCVCVRVCVNTIRHRNLLILNAGQVVLNIDPLPKVLWHLDEDRVMKHLEQINAMIQPKEYDPSCHGAEVIFIMFKM</sequence>
<dbReference type="Gramene" id="AET6Gv20986000.11">
    <property type="protein sequence ID" value="AET6Gv20986000.11"/>
    <property type="gene ID" value="AET6Gv20986000"/>
</dbReference>
<reference evidence="1" key="3">
    <citation type="journal article" date="2017" name="Nature">
        <title>Genome sequence of the progenitor of the wheat D genome Aegilops tauschii.</title>
        <authorList>
            <person name="Luo M.C."/>
            <person name="Gu Y.Q."/>
            <person name="Puiu D."/>
            <person name="Wang H."/>
            <person name="Twardziok S.O."/>
            <person name="Deal K.R."/>
            <person name="Huo N."/>
            <person name="Zhu T."/>
            <person name="Wang L."/>
            <person name="Wang Y."/>
            <person name="McGuire P.E."/>
            <person name="Liu S."/>
            <person name="Long H."/>
            <person name="Ramasamy R.K."/>
            <person name="Rodriguez J.C."/>
            <person name="Van S.L."/>
            <person name="Yuan L."/>
            <person name="Wang Z."/>
            <person name="Xia Z."/>
            <person name="Xiao L."/>
            <person name="Anderson O.D."/>
            <person name="Ouyang S."/>
            <person name="Liang Y."/>
            <person name="Zimin A.V."/>
            <person name="Pertea G."/>
            <person name="Qi P."/>
            <person name="Bennetzen J.L."/>
            <person name="Dai X."/>
            <person name="Dawson M.W."/>
            <person name="Muller H.G."/>
            <person name="Kugler K."/>
            <person name="Rivarola-Duarte L."/>
            <person name="Spannagl M."/>
            <person name="Mayer K.F.X."/>
            <person name="Lu F.H."/>
            <person name="Bevan M.W."/>
            <person name="Leroy P."/>
            <person name="Li P."/>
            <person name="You F.M."/>
            <person name="Sun Q."/>
            <person name="Liu Z."/>
            <person name="Lyons E."/>
            <person name="Wicker T."/>
            <person name="Salzberg S.L."/>
            <person name="Devos K.M."/>
            <person name="Dvorak J."/>
        </authorList>
    </citation>
    <scope>NUCLEOTIDE SEQUENCE [LARGE SCALE GENOMIC DNA]</scope>
    <source>
        <strain evidence="1">cv. AL8/78</strain>
    </source>
</reference>
<dbReference type="EnsemblPlants" id="AET6Gv20986000.12">
    <property type="protein sequence ID" value="AET6Gv20986000.12"/>
    <property type="gene ID" value="AET6Gv20986000"/>
</dbReference>
<dbReference type="Gramene" id="AET6Gv20986000.3">
    <property type="protein sequence ID" value="AET6Gv20986000.3"/>
    <property type="gene ID" value="AET6Gv20986000"/>
</dbReference>
<dbReference type="EnsemblPlants" id="AET6Gv20986000.5">
    <property type="protein sequence ID" value="AET6Gv20986000.5"/>
    <property type="gene ID" value="AET6Gv20986000"/>
</dbReference>
<dbReference type="EnsemblPlants" id="AET6Gv20986000.1">
    <property type="protein sequence ID" value="AET6Gv20986000.1"/>
    <property type="gene ID" value="AET6Gv20986000"/>
</dbReference>
<keyword evidence="2" id="KW-1185">Reference proteome</keyword>
<reference evidence="2" key="1">
    <citation type="journal article" date="2014" name="Science">
        <title>Ancient hybridizations among the ancestral genomes of bread wheat.</title>
        <authorList>
            <consortium name="International Wheat Genome Sequencing Consortium,"/>
            <person name="Marcussen T."/>
            <person name="Sandve S.R."/>
            <person name="Heier L."/>
            <person name="Spannagl M."/>
            <person name="Pfeifer M."/>
            <person name="Jakobsen K.S."/>
            <person name="Wulff B.B."/>
            <person name="Steuernagel B."/>
            <person name="Mayer K.F."/>
            <person name="Olsen O.A."/>
        </authorList>
    </citation>
    <scope>NUCLEOTIDE SEQUENCE [LARGE SCALE GENOMIC DNA]</scope>
    <source>
        <strain evidence="2">cv. AL8/78</strain>
    </source>
</reference>
<reference evidence="1" key="5">
    <citation type="journal article" date="2021" name="G3 (Bethesda)">
        <title>Aegilops tauschii genome assembly Aet v5.0 features greater sequence contiguity and improved annotation.</title>
        <authorList>
            <person name="Wang L."/>
            <person name="Zhu T."/>
            <person name="Rodriguez J.C."/>
            <person name="Deal K.R."/>
            <person name="Dubcovsky J."/>
            <person name="McGuire P.E."/>
            <person name="Lux T."/>
            <person name="Spannagl M."/>
            <person name="Mayer K.F.X."/>
            <person name="Baldrich P."/>
            <person name="Meyers B.C."/>
            <person name="Huo N."/>
            <person name="Gu Y.Q."/>
            <person name="Zhou H."/>
            <person name="Devos K.M."/>
            <person name="Bennetzen J.L."/>
            <person name="Unver T."/>
            <person name="Budak H."/>
            <person name="Gulick P.J."/>
            <person name="Galiba G."/>
            <person name="Kalapos B."/>
            <person name="Nelson D.R."/>
            <person name="Li P."/>
            <person name="You F.M."/>
            <person name="Luo M.C."/>
            <person name="Dvorak J."/>
        </authorList>
    </citation>
    <scope>NUCLEOTIDE SEQUENCE [LARGE SCALE GENOMIC DNA]</scope>
    <source>
        <strain evidence="1">cv. AL8/78</strain>
    </source>
</reference>
<dbReference type="EnsemblPlants" id="AET6Gv20986000.19">
    <property type="protein sequence ID" value="AET6Gv20986000.19"/>
    <property type="gene ID" value="AET6Gv20986000"/>
</dbReference>
<dbReference type="EnsemblPlants" id="AET6Gv20986000.10">
    <property type="protein sequence ID" value="AET6Gv20986000.10"/>
    <property type="gene ID" value="AET6Gv20986000"/>
</dbReference>
<dbReference type="Gramene" id="AET6Gv20986000.19">
    <property type="protein sequence ID" value="AET6Gv20986000.19"/>
    <property type="gene ID" value="AET6Gv20986000"/>
</dbReference>
<evidence type="ECO:0000313" key="2">
    <source>
        <dbReference type="Proteomes" id="UP000015105"/>
    </source>
</evidence>
<dbReference type="Proteomes" id="UP000015105">
    <property type="component" value="Chromosome 6D"/>
</dbReference>
<dbReference type="Gramene" id="AET6Gv20986000.6">
    <property type="protein sequence ID" value="AET6Gv20986000.6"/>
    <property type="gene ID" value="AET6Gv20986000"/>
</dbReference>
<proteinExistence type="predicted"/>
<dbReference type="Gramene" id="AET6Gv20986000.22">
    <property type="protein sequence ID" value="AET6Gv20986000.22"/>
    <property type="gene ID" value="AET6Gv20986000"/>
</dbReference>
<dbReference type="Gramene" id="AET6Gv20986000.20">
    <property type="protein sequence ID" value="AET6Gv20986000.20"/>
    <property type="gene ID" value="AET6Gv20986000"/>
</dbReference>
<dbReference type="Gramene" id="AET6Gv20986000.21">
    <property type="protein sequence ID" value="AET6Gv20986000.21"/>
    <property type="gene ID" value="AET6Gv20986000"/>
</dbReference>
<dbReference type="EnsemblPlants" id="AET6Gv20986000.22">
    <property type="protein sequence ID" value="AET6Gv20986000.22"/>
    <property type="gene ID" value="AET6Gv20986000"/>
</dbReference>
<dbReference type="Gramene" id="AET6Gv20986000.12">
    <property type="protein sequence ID" value="AET6Gv20986000.12"/>
    <property type="gene ID" value="AET6Gv20986000"/>
</dbReference>
<dbReference type="Gramene" id="AET6Gv20986000.10">
    <property type="protein sequence ID" value="AET6Gv20986000.10"/>
    <property type="gene ID" value="AET6Gv20986000"/>
</dbReference>
<reference evidence="1" key="4">
    <citation type="submission" date="2019-03" db="UniProtKB">
        <authorList>
            <consortium name="EnsemblPlants"/>
        </authorList>
    </citation>
    <scope>IDENTIFICATION</scope>
</reference>
<dbReference type="Gramene" id="AET6Gv20986000.8">
    <property type="protein sequence ID" value="AET6Gv20986000.8"/>
    <property type="gene ID" value="AET6Gv20986000"/>
</dbReference>
<dbReference type="EnsemblPlants" id="AET6Gv20986000.17">
    <property type="protein sequence ID" value="AET6Gv20986000.17"/>
    <property type="gene ID" value="AET6Gv20986000"/>
</dbReference>
<dbReference type="Gramene" id="AET6Gv20986000.4">
    <property type="protein sequence ID" value="AET6Gv20986000.4"/>
    <property type="gene ID" value="AET6Gv20986000"/>
</dbReference>
<reference evidence="2" key="2">
    <citation type="journal article" date="2017" name="Nat. Plants">
        <title>The Aegilops tauschii genome reveals multiple impacts of transposons.</title>
        <authorList>
            <person name="Zhao G."/>
            <person name="Zou C."/>
            <person name="Li K."/>
            <person name="Wang K."/>
            <person name="Li T."/>
            <person name="Gao L."/>
            <person name="Zhang X."/>
            <person name="Wang H."/>
            <person name="Yang Z."/>
            <person name="Liu X."/>
            <person name="Jiang W."/>
            <person name="Mao L."/>
            <person name="Kong X."/>
            <person name="Jiao Y."/>
            <person name="Jia J."/>
        </authorList>
    </citation>
    <scope>NUCLEOTIDE SEQUENCE [LARGE SCALE GENOMIC DNA]</scope>
    <source>
        <strain evidence="2">cv. AL8/78</strain>
    </source>
</reference>
<dbReference type="Gramene" id="AET6Gv20986000.1">
    <property type="protein sequence ID" value="AET6Gv20986000.1"/>
    <property type="gene ID" value="AET6Gv20986000"/>
</dbReference>
<dbReference type="EnsemblPlants" id="AET6Gv20986000.11">
    <property type="protein sequence ID" value="AET6Gv20986000.11"/>
    <property type="gene ID" value="AET6Gv20986000"/>
</dbReference>
<accession>A0A453Q5U5</accession>